<keyword evidence="3" id="KW-1185">Reference proteome</keyword>
<proteinExistence type="predicted"/>
<organism evidence="2 3">
    <name type="scientific">Pseudomonas nicosulfuronedens</name>
    <dbReference type="NCBI Taxonomy" id="2571105"/>
    <lineage>
        <taxon>Bacteria</taxon>
        <taxon>Pseudomonadati</taxon>
        <taxon>Pseudomonadota</taxon>
        <taxon>Gammaproteobacteria</taxon>
        <taxon>Pseudomonadales</taxon>
        <taxon>Pseudomonadaceae</taxon>
        <taxon>Pseudomonas</taxon>
    </lineage>
</organism>
<dbReference type="Proteomes" id="UP000306635">
    <property type="component" value="Unassembled WGS sequence"/>
</dbReference>
<dbReference type="InterPro" id="IPR018656">
    <property type="entry name" value="DUF2087"/>
</dbReference>
<evidence type="ECO:0000313" key="3">
    <source>
        <dbReference type="Proteomes" id="UP000306635"/>
    </source>
</evidence>
<protein>
    <submittedName>
        <fullName evidence="2">DUF2087 domain-containing protein</fullName>
    </submittedName>
</protein>
<sequence length="224" mass="25859">MESAKPAARFPALLTIRHTFPVPHRNTATPDNLLREVLARNEDCTVSRQRLPYHAPDISALAKSLARQLDESPERPGHVELLNLLARAVGFRNYQALHASHQAEARLARESEPEAVVDFRRIEQWRRYFDVAGCLHRWPKKHSHREACLWVLWSRLPARQRWSERELNERLRAQESLGDHLLLRRALVDGGWLARTEDGGEYRRIERRPPAELGALLSCLPNCA</sequence>
<comment type="caution">
    <text evidence="2">The sequence shown here is derived from an EMBL/GenBank/DDBJ whole genome shotgun (WGS) entry which is preliminary data.</text>
</comment>
<gene>
    <name evidence="2" type="ORF">FAS41_00305</name>
</gene>
<dbReference type="Pfam" id="PF09860">
    <property type="entry name" value="DUF2087"/>
    <property type="match status" value="1"/>
</dbReference>
<reference evidence="2 3" key="1">
    <citation type="submission" date="2019-04" db="EMBL/GenBank/DDBJ databases">
        <authorList>
            <person name="Li M."/>
        </authorList>
    </citation>
    <scope>NUCLEOTIDE SEQUENCE [LARGE SCALE GENOMIC DNA]</scope>
    <source>
        <strain evidence="2 3">LAM1902</strain>
    </source>
</reference>
<evidence type="ECO:0000313" key="2">
    <source>
        <dbReference type="EMBL" id="TLX80970.1"/>
    </source>
</evidence>
<accession>A0A5R9RCB1</accession>
<name>A0A5R9RCB1_9PSED</name>
<dbReference type="AlphaFoldDB" id="A0A5R9RCB1"/>
<dbReference type="OrthoDB" id="6867569at2"/>
<evidence type="ECO:0000259" key="1">
    <source>
        <dbReference type="Pfam" id="PF09860"/>
    </source>
</evidence>
<feature type="domain" description="DUF2087" evidence="1">
    <location>
        <begin position="135"/>
        <end position="204"/>
    </location>
</feature>
<dbReference type="EMBL" id="SWDV01000001">
    <property type="protein sequence ID" value="TLX80970.1"/>
    <property type="molecule type" value="Genomic_DNA"/>
</dbReference>